<feature type="region of interest" description="Disordered" evidence="1">
    <location>
        <begin position="101"/>
        <end position="123"/>
    </location>
</feature>
<feature type="region of interest" description="Disordered" evidence="1">
    <location>
        <begin position="168"/>
        <end position="187"/>
    </location>
</feature>
<reference evidence="3 4" key="1">
    <citation type="journal article" date="2012" name="Science">
        <title>The Paleozoic origin of enzymatic lignin decomposition reconstructed from 31 fungal genomes.</title>
        <authorList>
            <person name="Floudas D."/>
            <person name="Binder M."/>
            <person name="Riley R."/>
            <person name="Barry K."/>
            <person name="Blanchette R.A."/>
            <person name="Henrissat B."/>
            <person name="Martinez A.T."/>
            <person name="Otillar R."/>
            <person name="Spatafora J.W."/>
            <person name="Yadav J.S."/>
            <person name="Aerts A."/>
            <person name="Benoit I."/>
            <person name="Boyd A."/>
            <person name="Carlson A."/>
            <person name="Copeland A."/>
            <person name="Coutinho P.M."/>
            <person name="de Vries R.P."/>
            <person name="Ferreira P."/>
            <person name="Findley K."/>
            <person name="Foster B."/>
            <person name="Gaskell J."/>
            <person name="Glotzer D."/>
            <person name="Gorecki P."/>
            <person name="Heitman J."/>
            <person name="Hesse C."/>
            <person name="Hori C."/>
            <person name="Igarashi K."/>
            <person name="Jurgens J.A."/>
            <person name="Kallen N."/>
            <person name="Kersten P."/>
            <person name="Kohler A."/>
            <person name="Kuees U."/>
            <person name="Kumar T.K.A."/>
            <person name="Kuo A."/>
            <person name="LaButti K."/>
            <person name="Larrondo L.F."/>
            <person name="Lindquist E."/>
            <person name="Ling A."/>
            <person name="Lombard V."/>
            <person name="Lucas S."/>
            <person name="Lundell T."/>
            <person name="Martin R."/>
            <person name="McLaughlin D.J."/>
            <person name="Morgenstern I."/>
            <person name="Morin E."/>
            <person name="Murat C."/>
            <person name="Nagy L.G."/>
            <person name="Nolan M."/>
            <person name="Ohm R.A."/>
            <person name="Patyshakuliyeva A."/>
            <person name="Rokas A."/>
            <person name="Ruiz-Duenas F.J."/>
            <person name="Sabat G."/>
            <person name="Salamov A."/>
            <person name="Samejima M."/>
            <person name="Schmutz J."/>
            <person name="Slot J.C."/>
            <person name="St John F."/>
            <person name="Stenlid J."/>
            <person name="Sun H."/>
            <person name="Sun S."/>
            <person name="Syed K."/>
            <person name="Tsang A."/>
            <person name="Wiebenga A."/>
            <person name="Young D."/>
            <person name="Pisabarro A."/>
            <person name="Eastwood D.C."/>
            <person name="Martin F."/>
            <person name="Cullen D."/>
            <person name="Grigoriev I.V."/>
            <person name="Hibbett D.S."/>
        </authorList>
    </citation>
    <scope>NUCLEOTIDE SEQUENCE</scope>
    <source>
        <strain evidence="4">FP-58527</strain>
    </source>
</reference>
<feature type="compositionally biased region" description="Basic and acidic residues" evidence="1">
    <location>
        <begin position="437"/>
        <end position="458"/>
    </location>
</feature>
<keyword evidence="2" id="KW-0812">Transmembrane</keyword>
<dbReference type="Proteomes" id="UP000015241">
    <property type="component" value="Unassembled WGS sequence"/>
</dbReference>
<keyword evidence="4" id="KW-1185">Reference proteome</keyword>
<proteinExistence type="predicted"/>
<evidence type="ECO:0000313" key="3">
    <source>
        <dbReference type="EMBL" id="EPS96916.1"/>
    </source>
</evidence>
<organism evidence="3 4">
    <name type="scientific">Fomitopsis schrenkii</name>
    <name type="common">Brown rot fungus</name>
    <dbReference type="NCBI Taxonomy" id="2126942"/>
    <lineage>
        <taxon>Eukaryota</taxon>
        <taxon>Fungi</taxon>
        <taxon>Dikarya</taxon>
        <taxon>Basidiomycota</taxon>
        <taxon>Agaricomycotina</taxon>
        <taxon>Agaricomycetes</taxon>
        <taxon>Polyporales</taxon>
        <taxon>Fomitopsis</taxon>
    </lineage>
</organism>
<protein>
    <submittedName>
        <fullName evidence="3">Uncharacterized protein</fullName>
    </submittedName>
</protein>
<evidence type="ECO:0000256" key="1">
    <source>
        <dbReference type="SAM" id="MobiDB-lite"/>
    </source>
</evidence>
<feature type="compositionally biased region" description="Polar residues" evidence="1">
    <location>
        <begin position="357"/>
        <end position="367"/>
    </location>
</feature>
<name>S8DUR4_FOMSC</name>
<dbReference type="AlphaFoldDB" id="S8DUR4"/>
<keyword evidence="2" id="KW-0472">Membrane</keyword>
<evidence type="ECO:0000256" key="2">
    <source>
        <dbReference type="SAM" id="Phobius"/>
    </source>
</evidence>
<feature type="transmembrane region" description="Helical" evidence="2">
    <location>
        <begin position="194"/>
        <end position="215"/>
    </location>
</feature>
<dbReference type="HOGENOM" id="CLU_502501_0_0_1"/>
<gene>
    <name evidence="3" type="ORF">FOMPIDRAFT_117062</name>
</gene>
<feature type="region of interest" description="Disordered" evidence="1">
    <location>
        <begin position="339"/>
        <end position="367"/>
    </location>
</feature>
<dbReference type="EMBL" id="KE504182">
    <property type="protein sequence ID" value="EPS96916.1"/>
    <property type="molecule type" value="Genomic_DNA"/>
</dbReference>
<keyword evidence="2" id="KW-1133">Transmembrane helix</keyword>
<accession>S8DUR4</accession>
<feature type="region of interest" description="Disordered" evidence="1">
    <location>
        <begin position="435"/>
        <end position="458"/>
    </location>
</feature>
<sequence length="542" mass="58737">MAYTDHDTADDATREAENAHTTVTYPLLGRSTTEVLRRIPISLDVFETELKTVSGSSGPEILTVEYRLLTWKIIDSTPPTYVAPATSTTSVLALSTLQHQSSNFTTPSPTSTTPTIPSPTPEHSSTFLTSYTSMYRSDTSAPQSIWGASPAGSSAALTGPSTLPSVGGMNATYPETPSATGTSSSNKPSDHSSWLIAVIVLGAIIALLLCVTAAIRWGEYGCRKRHSNRLANEAAVVSNPDTTSNESNGLSLDSRPPPVEHVGAQYGASITCQSPNGDPGRKGEEHRLRPPDALVHHASLRHSPSEPEMHPSIEAGSMLPSSLVRSASIMHADLTAARGSTFPSVDSSTDLEEKSSTEQQEASNRVSPDSLELLLPRLRLQAEDGGVWPVAGGPRQALPRRQLEENEWVQDDSVGRASWVYYELADYSSIDTLPPPYEERRRDDERPWGTNDDRFETNPRRAEGLGMRLQAKRAFRGPAMHHYTFLDTGSTSLFGMKSYAAQNSAMQYTDALTEKSLNPTADFRLRWSARSASTPQFATSTA</sequence>
<feature type="compositionally biased region" description="Polar residues" evidence="1">
    <location>
        <begin position="173"/>
        <end position="187"/>
    </location>
</feature>
<evidence type="ECO:0000313" key="4">
    <source>
        <dbReference type="Proteomes" id="UP000015241"/>
    </source>
</evidence>
<dbReference type="InParanoid" id="S8DUR4"/>